<reference evidence="1 2" key="1">
    <citation type="journal article" date="2013" name="PLoS ONE">
        <title>Assembly-driven community genomics of a hypersaline microbial ecosystem.</title>
        <authorList>
            <person name="Podell S."/>
            <person name="Ugalde J.A."/>
            <person name="Narasingarao P."/>
            <person name="Banfield J.F."/>
            <person name="Heidelberg K.B."/>
            <person name="Allen E.E."/>
        </authorList>
    </citation>
    <scope>NUCLEOTIDE SEQUENCE [LARGE SCALE GENOMIC DNA]</scope>
    <source>
        <strain evidence="2">J07HQW2</strain>
    </source>
</reference>
<protein>
    <submittedName>
        <fullName evidence="1">Uncharacterized protein</fullName>
    </submittedName>
</protein>
<sequence>MSVYMPVDTDSDDTELVTAVATFLDDIDAAYDDYEKGYADPDATLSVIMSHVETLRETTDES</sequence>
<dbReference type="EMBL" id="KE356561">
    <property type="protein sequence ID" value="ERG94820.1"/>
    <property type="molecule type" value="Genomic_DNA"/>
</dbReference>
<dbReference type="Proteomes" id="UP000030710">
    <property type="component" value="Unassembled WGS sequence"/>
</dbReference>
<dbReference type="HOGENOM" id="CLU_210687_0_0_2"/>
<evidence type="ECO:0000313" key="2">
    <source>
        <dbReference type="Proteomes" id="UP000030710"/>
    </source>
</evidence>
<dbReference type="eggNOG" id="arCOG06374">
    <property type="taxonomic scope" value="Archaea"/>
</dbReference>
<dbReference type="AlphaFoldDB" id="U1ND04"/>
<accession>U1ND04</accession>
<name>U1ND04_9EURY</name>
<organism evidence="1 2">
    <name type="scientific">Haloquadratum walsbyi J07HQW2</name>
    <dbReference type="NCBI Taxonomy" id="1238425"/>
    <lineage>
        <taxon>Archaea</taxon>
        <taxon>Methanobacteriati</taxon>
        <taxon>Methanobacteriota</taxon>
        <taxon>Stenosarchaea group</taxon>
        <taxon>Halobacteria</taxon>
        <taxon>Halobacteriales</taxon>
        <taxon>Haloferacaceae</taxon>
        <taxon>Haloquadratum</taxon>
    </lineage>
</organism>
<evidence type="ECO:0000313" key="1">
    <source>
        <dbReference type="EMBL" id="ERG94820.1"/>
    </source>
</evidence>
<dbReference type="STRING" id="1238425.J07HQW2_01262"/>
<gene>
    <name evidence="1" type="ORF">J07HQW2_01262</name>
</gene>
<proteinExistence type="predicted"/>